<evidence type="ECO:0000256" key="8">
    <source>
        <dbReference type="ARBA" id="ARBA00022630"/>
    </source>
</evidence>
<protein>
    <recommendedName>
        <fullName evidence="6">L-lysine N6-monooxygenase MbtG</fullName>
        <ecNumber evidence="5">1.14.13.59</ecNumber>
    </recommendedName>
    <alternativeName>
        <fullName evidence="17">Lysine 6-N-hydroxylase</fullName>
    </alternativeName>
    <alternativeName>
        <fullName evidence="7">Lysine N-acyltransferase MbtK</fullName>
    </alternativeName>
    <alternativeName>
        <fullName evidence="16">Lysine N6-hydroxylase</fullName>
    </alternativeName>
    <alternativeName>
        <fullName evidence="13">Lysine-N-oxygenase</fullName>
    </alternativeName>
    <alternativeName>
        <fullName evidence="15">Mycobactin synthase protein G</fullName>
    </alternativeName>
    <alternativeName>
        <fullName evidence="14">Mycobactin synthase protein K</fullName>
    </alternativeName>
</protein>
<evidence type="ECO:0000256" key="19">
    <source>
        <dbReference type="SAM" id="MobiDB-lite"/>
    </source>
</evidence>
<reference evidence="21 22" key="1">
    <citation type="submission" date="2019-05" db="EMBL/GenBank/DDBJ databases">
        <title>Kocuria coralli sp. nov., a novel actinobacterium isolated from coral reef seawater.</title>
        <authorList>
            <person name="Li J."/>
        </authorList>
    </citation>
    <scope>NUCLEOTIDE SEQUENCE [LARGE SCALE GENOMIC DNA]</scope>
    <source>
        <strain evidence="21 22">SCSIO 13007</strain>
    </source>
</reference>
<evidence type="ECO:0000313" key="22">
    <source>
        <dbReference type="Proteomes" id="UP000325957"/>
    </source>
</evidence>
<evidence type="ECO:0000256" key="10">
    <source>
        <dbReference type="ARBA" id="ARBA00022857"/>
    </source>
</evidence>
<feature type="compositionally biased region" description="Basic and acidic residues" evidence="19">
    <location>
        <begin position="636"/>
        <end position="658"/>
    </location>
</feature>
<keyword evidence="22" id="KW-1185">Reference proteome</keyword>
<dbReference type="InterPro" id="IPR019432">
    <property type="entry name" value="Acyltransferase_MbtK/IucB-like"/>
</dbReference>
<dbReference type="InterPro" id="IPR036188">
    <property type="entry name" value="FAD/NAD-bd_sf"/>
</dbReference>
<evidence type="ECO:0000256" key="17">
    <source>
        <dbReference type="ARBA" id="ARBA00032738"/>
    </source>
</evidence>
<sequence>MNPQYPASPDVSSAEHPLDLLCVGIGPFGLGLACLADPVPGLRAAFLDRAPEFAWHPGLLFDDATLQVPFLADLVTMADPTSRFSYLAWLKRTGRLYPFYVRESFYPLRREYNDYCRWAAGEARGLHWGQDVVAVSRPGGDGPWRIVSRCDDGERIWWAHHLVIGTGTSPTLPAALAGAGEAAVHAGQYLLHRDELLSREHVTVLGSGQSAAEVIVDLLEAPNGPAVDWITRSPRFYPMEYSKLSLELTSPDYLDHFRSLPEDDRELLNASQPQLHRGISEETIDRLYEALYVRRHAGGRPPVRMIAATSLETTTAHRGRTLLSWRNTENGAVRETVTDAVVAGSGYEPSPLPWLDEVRDQLSLDAQGRLAPDRLHRASPDGSVHVLNWGEHTHALTAPDLGMGPLRNAHVLAHVTGRSVYPTESHTTFQSFGRLPQTSGFLALTAPAGTTRATTVAGRSLTLRPIDLDRDLDVLHDWLADPRAEAWGLVGAERQAVLAEYQRMEAEPSERAWLVEEAGRPLAMVEVYDPACSPLAAAYPVRDGDAGLHLFLAPADRPVTGTSRVVMAAALDLVLADRAVQRVVVEPDTANAAIRRINRWAGFRELGDIELPDKTACLSIADRAEAVQAGSVAPSDLERREREPEQHLNRSETQEVSA</sequence>
<name>A0A5J5KWN1_9MICC</name>
<evidence type="ECO:0000259" key="20">
    <source>
        <dbReference type="SMART" id="SM01006"/>
    </source>
</evidence>
<dbReference type="Gene3D" id="3.40.630.30">
    <property type="match status" value="1"/>
</dbReference>
<evidence type="ECO:0000256" key="12">
    <source>
        <dbReference type="ARBA" id="ARBA00023033"/>
    </source>
</evidence>
<dbReference type="PANTHER" id="PTHR42802">
    <property type="entry name" value="MONOOXYGENASE"/>
    <property type="match status" value="1"/>
</dbReference>
<evidence type="ECO:0000256" key="9">
    <source>
        <dbReference type="ARBA" id="ARBA00022827"/>
    </source>
</evidence>
<dbReference type="EMBL" id="SZWF01000010">
    <property type="protein sequence ID" value="KAA9394044.1"/>
    <property type="molecule type" value="Genomic_DNA"/>
</dbReference>
<dbReference type="Gene3D" id="3.50.50.60">
    <property type="entry name" value="FAD/NAD(P)-binding domain"/>
    <property type="match status" value="1"/>
</dbReference>
<evidence type="ECO:0000256" key="16">
    <source>
        <dbReference type="ARBA" id="ARBA00032493"/>
    </source>
</evidence>
<dbReference type="OrthoDB" id="7527071at2"/>
<proteinExistence type="inferred from homology"/>
<dbReference type="SUPFAM" id="SSF55729">
    <property type="entry name" value="Acyl-CoA N-acyltransferases (Nat)"/>
    <property type="match status" value="1"/>
</dbReference>
<keyword evidence="9" id="KW-0274">FAD</keyword>
<dbReference type="SUPFAM" id="SSF51905">
    <property type="entry name" value="FAD/NAD(P)-binding domain"/>
    <property type="match status" value="1"/>
</dbReference>
<dbReference type="InterPro" id="IPR016181">
    <property type="entry name" value="Acyl_CoA_acyltransferase"/>
</dbReference>
<keyword evidence="12" id="KW-0503">Monooxygenase</keyword>
<dbReference type="Pfam" id="PF13523">
    <property type="entry name" value="Acetyltransf_8"/>
    <property type="match status" value="1"/>
</dbReference>
<keyword evidence="11" id="KW-0560">Oxidoreductase</keyword>
<keyword evidence="21" id="KW-0808">Transferase</keyword>
<keyword evidence="10" id="KW-0521">NADP</keyword>
<dbReference type="Pfam" id="PF13434">
    <property type="entry name" value="Lys_Orn_oxgnase"/>
    <property type="match status" value="1"/>
</dbReference>
<comment type="similarity">
    <text evidence="4">Belongs to the lysine N(6)-hydroxylase/L-ornithine N(5)-oxygenase family.</text>
</comment>
<dbReference type="UniPathway" id="UPA00011"/>
<evidence type="ECO:0000256" key="13">
    <source>
        <dbReference type="ARBA" id="ARBA00029939"/>
    </source>
</evidence>
<dbReference type="Proteomes" id="UP000325957">
    <property type="component" value="Unassembled WGS sequence"/>
</dbReference>
<comment type="caution">
    <text evidence="21">The sequence shown here is derived from an EMBL/GenBank/DDBJ whole genome shotgun (WGS) entry which is preliminary data.</text>
</comment>
<evidence type="ECO:0000256" key="5">
    <source>
        <dbReference type="ARBA" id="ARBA00013076"/>
    </source>
</evidence>
<evidence type="ECO:0000256" key="3">
    <source>
        <dbReference type="ARBA" id="ARBA00005102"/>
    </source>
</evidence>
<evidence type="ECO:0000256" key="4">
    <source>
        <dbReference type="ARBA" id="ARBA00007588"/>
    </source>
</evidence>
<evidence type="ECO:0000313" key="21">
    <source>
        <dbReference type="EMBL" id="KAA9394044.1"/>
    </source>
</evidence>
<evidence type="ECO:0000256" key="1">
    <source>
        <dbReference type="ARBA" id="ARBA00001974"/>
    </source>
</evidence>
<dbReference type="RefSeq" id="WP_158033977.1">
    <property type="nucleotide sequence ID" value="NZ_ML708618.1"/>
</dbReference>
<evidence type="ECO:0000256" key="11">
    <source>
        <dbReference type="ARBA" id="ARBA00023002"/>
    </source>
</evidence>
<dbReference type="SMART" id="SM01006">
    <property type="entry name" value="AlcB"/>
    <property type="match status" value="1"/>
</dbReference>
<evidence type="ECO:0000256" key="2">
    <source>
        <dbReference type="ARBA" id="ARBA00003818"/>
    </source>
</evidence>
<gene>
    <name evidence="21" type="ORF">FCK90_09030</name>
</gene>
<evidence type="ECO:0000256" key="7">
    <source>
        <dbReference type="ARBA" id="ARBA00020586"/>
    </source>
</evidence>
<comment type="function">
    <text evidence="2">Acyltransferase required for the direct transfer of medium- to long-chain fatty acyl moieties from a carrier protein (MbtL) on to the epsilon-amino group of lysine residue in the mycobactin core.</text>
</comment>
<comment type="catalytic activity">
    <reaction evidence="18">
        <text>L-lysine + NADPH + O2 = N(6)-hydroxy-L-lysine + NADP(+) + H2O</text>
        <dbReference type="Rhea" id="RHEA:23228"/>
        <dbReference type="ChEBI" id="CHEBI:15377"/>
        <dbReference type="ChEBI" id="CHEBI:15379"/>
        <dbReference type="ChEBI" id="CHEBI:32551"/>
        <dbReference type="ChEBI" id="CHEBI:57783"/>
        <dbReference type="ChEBI" id="CHEBI:57820"/>
        <dbReference type="ChEBI" id="CHEBI:58349"/>
        <dbReference type="EC" id="1.14.13.59"/>
    </reaction>
</comment>
<dbReference type="GO" id="GO:0019290">
    <property type="term" value="P:siderophore biosynthetic process"/>
    <property type="evidence" value="ECO:0007669"/>
    <property type="project" value="InterPro"/>
</dbReference>
<comment type="cofactor">
    <cofactor evidence="1">
        <name>FAD</name>
        <dbReference type="ChEBI" id="CHEBI:57692"/>
    </cofactor>
</comment>
<evidence type="ECO:0000256" key="6">
    <source>
        <dbReference type="ARBA" id="ARBA00016406"/>
    </source>
</evidence>
<organism evidence="21 22">
    <name type="scientific">Kocuria coralli</name>
    <dbReference type="NCBI Taxonomy" id="1461025"/>
    <lineage>
        <taxon>Bacteria</taxon>
        <taxon>Bacillati</taxon>
        <taxon>Actinomycetota</taxon>
        <taxon>Actinomycetes</taxon>
        <taxon>Micrococcales</taxon>
        <taxon>Micrococcaceae</taxon>
        <taxon>Kocuria</taxon>
    </lineage>
</organism>
<evidence type="ECO:0000256" key="18">
    <source>
        <dbReference type="ARBA" id="ARBA00048407"/>
    </source>
</evidence>
<feature type="domain" description="Acyltransferase MbtK/IucB-like conserved" evidence="20">
    <location>
        <begin position="464"/>
        <end position="510"/>
    </location>
</feature>
<dbReference type="InterPro" id="IPR025700">
    <property type="entry name" value="Lys/Orn_oxygenase"/>
</dbReference>
<dbReference type="EC" id="1.14.13.59" evidence="5"/>
<dbReference type="PANTHER" id="PTHR42802:SF1">
    <property type="entry name" value="L-ORNITHINE N(5)-MONOOXYGENASE"/>
    <property type="match status" value="1"/>
</dbReference>
<dbReference type="GO" id="GO:0016746">
    <property type="term" value="F:acyltransferase activity"/>
    <property type="evidence" value="ECO:0007669"/>
    <property type="project" value="InterPro"/>
</dbReference>
<comment type="pathway">
    <text evidence="3">Siderophore biosynthesis; mycobactin biosynthesis.</text>
</comment>
<dbReference type="GO" id="GO:0047091">
    <property type="term" value="F:L-lysine 6-monooxygenase (NADPH) activity"/>
    <property type="evidence" value="ECO:0007669"/>
    <property type="project" value="UniProtKB-EC"/>
</dbReference>
<evidence type="ECO:0000256" key="15">
    <source>
        <dbReference type="ARBA" id="ARBA00031158"/>
    </source>
</evidence>
<feature type="region of interest" description="Disordered" evidence="19">
    <location>
        <begin position="628"/>
        <end position="658"/>
    </location>
</feature>
<keyword evidence="8" id="KW-0285">Flavoprotein</keyword>
<evidence type="ECO:0000256" key="14">
    <source>
        <dbReference type="ARBA" id="ARBA00031122"/>
    </source>
</evidence>
<dbReference type="AlphaFoldDB" id="A0A5J5KWN1"/>
<accession>A0A5J5KWN1</accession>